<protein>
    <recommendedName>
        <fullName evidence="3">ribonuclease H</fullName>
        <ecNumber evidence="3">3.1.26.4</ecNumber>
    </recommendedName>
</protein>
<evidence type="ECO:0000313" key="9">
    <source>
        <dbReference type="EMBL" id="KAG1781595.1"/>
    </source>
</evidence>
<dbReference type="OrthoDB" id="407198at2759"/>
<evidence type="ECO:0000259" key="8">
    <source>
        <dbReference type="PROSITE" id="PS50879"/>
    </source>
</evidence>
<evidence type="ECO:0000256" key="3">
    <source>
        <dbReference type="ARBA" id="ARBA00012180"/>
    </source>
</evidence>
<proteinExistence type="inferred from homology"/>
<keyword evidence="4" id="KW-0540">Nuclease</keyword>
<dbReference type="SUPFAM" id="SSF53098">
    <property type="entry name" value="Ribonuclease H-like"/>
    <property type="match status" value="1"/>
</dbReference>
<keyword evidence="5" id="KW-0479">Metal-binding</keyword>
<evidence type="ECO:0000256" key="7">
    <source>
        <dbReference type="ARBA" id="ARBA00022801"/>
    </source>
</evidence>
<dbReference type="CDD" id="cd13934">
    <property type="entry name" value="RNase_H_Dikarya_like"/>
    <property type="match status" value="1"/>
</dbReference>
<dbReference type="EMBL" id="JABBWD010000005">
    <property type="protein sequence ID" value="KAG1781595.1"/>
    <property type="molecule type" value="Genomic_DNA"/>
</dbReference>
<name>A0A9P7A4I1_9AGAM</name>
<accession>A0A9P7A4I1</accession>
<dbReference type="AlphaFoldDB" id="A0A9P7A4I1"/>
<dbReference type="PANTHER" id="PTHR10642">
    <property type="entry name" value="RIBONUCLEASE H1"/>
    <property type="match status" value="1"/>
</dbReference>
<dbReference type="PANTHER" id="PTHR10642:SF26">
    <property type="entry name" value="RIBONUCLEASE H1"/>
    <property type="match status" value="1"/>
</dbReference>
<dbReference type="Pfam" id="PF00075">
    <property type="entry name" value="RNase_H"/>
    <property type="match status" value="1"/>
</dbReference>
<evidence type="ECO:0000256" key="6">
    <source>
        <dbReference type="ARBA" id="ARBA00022759"/>
    </source>
</evidence>
<evidence type="ECO:0000256" key="2">
    <source>
        <dbReference type="ARBA" id="ARBA00005300"/>
    </source>
</evidence>
<dbReference type="GO" id="GO:0003676">
    <property type="term" value="F:nucleic acid binding"/>
    <property type="evidence" value="ECO:0007669"/>
    <property type="project" value="InterPro"/>
</dbReference>
<evidence type="ECO:0000256" key="4">
    <source>
        <dbReference type="ARBA" id="ARBA00022722"/>
    </source>
</evidence>
<dbReference type="GO" id="GO:0043137">
    <property type="term" value="P:DNA replication, removal of RNA primer"/>
    <property type="evidence" value="ECO:0007669"/>
    <property type="project" value="TreeGrafter"/>
</dbReference>
<dbReference type="InterPro" id="IPR012337">
    <property type="entry name" value="RNaseH-like_sf"/>
</dbReference>
<keyword evidence="10" id="KW-1185">Reference proteome</keyword>
<comment type="similarity">
    <text evidence="2">Belongs to the RNase H family.</text>
</comment>
<evidence type="ECO:0000256" key="5">
    <source>
        <dbReference type="ARBA" id="ARBA00022723"/>
    </source>
</evidence>
<sequence>MVTILPTIQMMRIGKLERNNAFATLKFGGHRFDIESLPAMPMEALKFGNYGPPINATAAQRRFVVHEGTHPLDLFVPAINACTVRQPRFIHTDVTRQDSVLLFVDGAAVNENTPDARAGCGVYVQPGTMGISIPLENIPGHARTRNRAELRAAIEALRARVWPGEGFMRIVIGTHAEYVVNGVCQWIPSWKQRGWKTSRGEAVKNRDLWEMLLTDIEKWEVMGIRVQFYLLKKEWNTKASECARRGAVRLAISSYL</sequence>
<dbReference type="Gene3D" id="3.30.420.10">
    <property type="entry name" value="Ribonuclease H-like superfamily/Ribonuclease H"/>
    <property type="match status" value="1"/>
</dbReference>
<gene>
    <name evidence="9" type="ORF">EV702DRAFT_595725</name>
</gene>
<dbReference type="InterPro" id="IPR036397">
    <property type="entry name" value="RNaseH_sf"/>
</dbReference>
<dbReference type="GO" id="GO:0046872">
    <property type="term" value="F:metal ion binding"/>
    <property type="evidence" value="ECO:0007669"/>
    <property type="project" value="UniProtKB-KW"/>
</dbReference>
<keyword evidence="6" id="KW-0255">Endonuclease</keyword>
<dbReference type="GO" id="GO:0004523">
    <property type="term" value="F:RNA-DNA hybrid ribonuclease activity"/>
    <property type="evidence" value="ECO:0007669"/>
    <property type="project" value="UniProtKB-EC"/>
</dbReference>
<organism evidence="9 10">
    <name type="scientific">Suillus placidus</name>
    <dbReference type="NCBI Taxonomy" id="48579"/>
    <lineage>
        <taxon>Eukaryota</taxon>
        <taxon>Fungi</taxon>
        <taxon>Dikarya</taxon>
        <taxon>Basidiomycota</taxon>
        <taxon>Agaricomycotina</taxon>
        <taxon>Agaricomycetes</taxon>
        <taxon>Agaricomycetidae</taxon>
        <taxon>Boletales</taxon>
        <taxon>Suillineae</taxon>
        <taxon>Suillaceae</taxon>
        <taxon>Suillus</taxon>
    </lineage>
</organism>
<reference evidence="9" key="1">
    <citation type="journal article" date="2020" name="New Phytol.">
        <title>Comparative genomics reveals dynamic genome evolution in host specialist ectomycorrhizal fungi.</title>
        <authorList>
            <person name="Lofgren L.A."/>
            <person name="Nguyen N.H."/>
            <person name="Vilgalys R."/>
            <person name="Ruytinx J."/>
            <person name="Liao H.L."/>
            <person name="Branco S."/>
            <person name="Kuo A."/>
            <person name="LaButti K."/>
            <person name="Lipzen A."/>
            <person name="Andreopoulos W."/>
            <person name="Pangilinan J."/>
            <person name="Riley R."/>
            <person name="Hundley H."/>
            <person name="Na H."/>
            <person name="Barry K."/>
            <person name="Grigoriev I.V."/>
            <person name="Stajich J.E."/>
            <person name="Kennedy P.G."/>
        </authorList>
    </citation>
    <scope>NUCLEOTIDE SEQUENCE</scope>
    <source>
        <strain evidence="9">DOB743</strain>
    </source>
</reference>
<keyword evidence="7" id="KW-0378">Hydrolase</keyword>
<evidence type="ECO:0000313" key="10">
    <source>
        <dbReference type="Proteomes" id="UP000714275"/>
    </source>
</evidence>
<dbReference type="InterPro" id="IPR002156">
    <property type="entry name" value="RNaseH_domain"/>
</dbReference>
<dbReference type="InterPro" id="IPR050092">
    <property type="entry name" value="RNase_H"/>
</dbReference>
<dbReference type="Proteomes" id="UP000714275">
    <property type="component" value="Unassembled WGS sequence"/>
</dbReference>
<dbReference type="PROSITE" id="PS50879">
    <property type="entry name" value="RNASE_H_1"/>
    <property type="match status" value="1"/>
</dbReference>
<feature type="domain" description="RNase H type-1" evidence="8">
    <location>
        <begin position="96"/>
        <end position="248"/>
    </location>
</feature>
<dbReference type="EC" id="3.1.26.4" evidence="3"/>
<evidence type="ECO:0000256" key="1">
    <source>
        <dbReference type="ARBA" id="ARBA00000077"/>
    </source>
</evidence>
<comment type="catalytic activity">
    <reaction evidence="1">
        <text>Endonucleolytic cleavage to 5'-phosphomonoester.</text>
        <dbReference type="EC" id="3.1.26.4"/>
    </reaction>
</comment>
<comment type="caution">
    <text evidence="9">The sequence shown here is derived from an EMBL/GenBank/DDBJ whole genome shotgun (WGS) entry which is preliminary data.</text>
</comment>